<sequence length="210" mass="24510">MLKKQINWRKYENYTRQILNNDRIQKYLEEYFNLYDLKIKPKKKLPGKKTKTKWEVDAYGYDIDNHLVLIECKHYETRYVVQNTIAAFAYIIKDVEAQRGIVVTTLGLQSGAIKVAKTENIGLLKLDYNSTDNNFFIRFISNETQPSKAIAAFTDQLNGVSGIDGKMIVTQYPLDEAQKRLQQRTGRTQFSPDEINEEMENILKEISERL</sequence>
<dbReference type="GO" id="GO:0004519">
    <property type="term" value="F:endonuclease activity"/>
    <property type="evidence" value="ECO:0007669"/>
    <property type="project" value="UniProtKB-KW"/>
</dbReference>
<dbReference type="InterPro" id="IPR011335">
    <property type="entry name" value="Restrct_endonuc-II-like"/>
</dbReference>
<protein>
    <submittedName>
        <fullName evidence="2">Restriction endonuclease</fullName>
    </submittedName>
</protein>
<organism evidence="2 3">
    <name type="scientific">Amazonocrinis nigriterrae CENA67</name>
    <dbReference type="NCBI Taxonomy" id="2794033"/>
    <lineage>
        <taxon>Bacteria</taxon>
        <taxon>Bacillati</taxon>
        <taxon>Cyanobacteriota</taxon>
        <taxon>Cyanophyceae</taxon>
        <taxon>Nostocales</taxon>
        <taxon>Nostocaceae</taxon>
        <taxon>Amazonocrinis</taxon>
        <taxon>Amazonocrinis nigriterrae</taxon>
    </lineage>
</organism>
<dbReference type="AlphaFoldDB" id="A0A8J7L9Y6"/>
<proteinExistence type="predicted"/>
<dbReference type="InterPro" id="IPR007560">
    <property type="entry name" value="Restrct_endonuc_IV_Mrr"/>
</dbReference>
<reference evidence="2 3" key="1">
    <citation type="journal article" date="2021" name="Int. J. Syst. Evol. Microbiol.">
        <title>Amazonocrinis nigriterrae gen. nov., sp. nov., Atlanticothrix silvestris gen. nov., sp. nov. and Dendronalium phyllosphericum gen. nov., sp. nov., nostocacean cyanobacteria from Brazilian environments.</title>
        <authorList>
            <person name="Alvarenga D.O."/>
            <person name="Andreote A.P.D."/>
            <person name="Branco L.H.Z."/>
            <person name="Delbaje E."/>
            <person name="Cruz R.B."/>
            <person name="Varani A.M."/>
            <person name="Fiore M.F."/>
        </authorList>
    </citation>
    <scope>NUCLEOTIDE SEQUENCE [LARGE SCALE GENOMIC DNA]</scope>
    <source>
        <strain evidence="2 3">CENA67</strain>
    </source>
</reference>
<dbReference type="Proteomes" id="UP000632766">
    <property type="component" value="Unassembled WGS sequence"/>
</dbReference>
<feature type="domain" description="Restriction endonuclease type IV Mrr" evidence="1">
    <location>
        <begin position="63"/>
        <end position="125"/>
    </location>
</feature>
<accession>A0A8J7L9Y6</accession>
<name>A0A8J7L9Y6_9NOST</name>
<dbReference type="SUPFAM" id="SSF52980">
    <property type="entry name" value="Restriction endonuclease-like"/>
    <property type="match status" value="1"/>
</dbReference>
<dbReference type="EMBL" id="JAECZC010000009">
    <property type="protein sequence ID" value="MBH8561996.1"/>
    <property type="molecule type" value="Genomic_DNA"/>
</dbReference>
<dbReference type="GO" id="GO:0009307">
    <property type="term" value="P:DNA restriction-modification system"/>
    <property type="evidence" value="ECO:0007669"/>
    <property type="project" value="InterPro"/>
</dbReference>
<keyword evidence="2" id="KW-0255">Endonuclease</keyword>
<keyword evidence="2" id="KW-0540">Nuclease</keyword>
<evidence type="ECO:0000259" key="1">
    <source>
        <dbReference type="Pfam" id="PF04471"/>
    </source>
</evidence>
<keyword evidence="3" id="KW-1185">Reference proteome</keyword>
<dbReference type="RefSeq" id="WP_198123989.1">
    <property type="nucleotide sequence ID" value="NZ_JAECZC010000009.1"/>
</dbReference>
<evidence type="ECO:0000313" key="3">
    <source>
        <dbReference type="Proteomes" id="UP000632766"/>
    </source>
</evidence>
<keyword evidence="2" id="KW-0378">Hydrolase</keyword>
<evidence type="ECO:0000313" key="2">
    <source>
        <dbReference type="EMBL" id="MBH8561996.1"/>
    </source>
</evidence>
<dbReference type="Pfam" id="PF04471">
    <property type="entry name" value="Mrr_cat"/>
    <property type="match status" value="1"/>
</dbReference>
<comment type="caution">
    <text evidence="2">The sequence shown here is derived from an EMBL/GenBank/DDBJ whole genome shotgun (WGS) entry which is preliminary data.</text>
</comment>
<gene>
    <name evidence="2" type="ORF">I8748_07390</name>
</gene>
<dbReference type="Gene3D" id="3.40.1350.10">
    <property type="match status" value="1"/>
</dbReference>
<dbReference type="GO" id="GO:0003677">
    <property type="term" value="F:DNA binding"/>
    <property type="evidence" value="ECO:0007669"/>
    <property type="project" value="InterPro"/>
</dbReference>
<dbReference type="InterPro" id="IPR011856">
    <property type="entry name" value="tRNA_endonuc-like_dom_sf"/>
</dbReference>